<keyword evidence="3" id="KW-1185">Reference proteome</keyword>
<accession>A0A0E0AC40</accession>
<evidence type="ECO:0000313" key="2">
    <source>
        <dbReference type="EnsemblPlants" id="OGLUM06G22750.1"/>
    </source>
</evidence>
<dbReference type="AlphaFoldDB" id="A0A0E0AC40"/>
<proteinExistence type="predicted"/>
<organism evidence="2">
    <name type="scientific">Oryza glumipatula</name>
    <dbReference type="NCBI Taxonomy" id="40148"/>
    <lineage>
        <taxon>Eukaryota</taxon>
        <taxon>Viridiplantae</taxon>
        <taxon>Streptophyta</taxon>
        <taxon>Embryophyta</taxon>
        <taxon>Tracheophyta</taxon>
        <taxon>Spermatophyta</taxon>
        <taxon>Magnoliopsida</taxon>
        <taxon>Liliopsida</taxon>
        <taxon>Poales</taxon>
        <taxon>Poaceae</taxon>
        <taxon>BOP clade</taxon>
        <taxon>Oryzoideae</taxon>
        <taxon>Oryzeae</taxon>
        <taxon>Oryzinae</taxon>
        <taxon>Oryza</taxon>
    </lineage>
</organism>
<dbReference type="HOGENOM" id="CLU_156179_0_0_1"/>
<evidence type="ECO:0000256" key="1">
    <source>
        <dbReference type="SAM" id="MobiDB-lite"/>
    </source>
</evidence>
<name>A0A0E0AC40_9ORYZ</name>
<dbReference type="EnsemblPlants" id="OGLUM06G22750.1">
    <property type="protein sequence ID" value="OGLUM06G22750.1"/>
    <property type="gene ID" value="OGLUM06G22750"/>
</dbReference>
<feature type="compositionally biased region" description="Gly residues" evidence="1">
    <location>
        <begin position="24"/>
        <end position="41"/>
    </location>
</feature>
<dbReference type="Gramene" id="OGLUM06G22750.1">
    <property type="protein sequence ID" value="OGLUM06G22750.1"/>
    <property type="gene ID" value="OGLUM06G22750"/>
</dbReference>
<protein>
    <submittedName>
        <fullName evidence="2">Uncharacterized protein</fullName>
    </submittedName>
</protein>
<evidence type="ECO:0000313" key="3">
    <source>
        <dbReference type="Proteomes" id="UP000026961"/>
    </source>
</evidence>
<sequence>MAVHLPVDWLVVDGFFKRERGERGVGGPGGVVDSGGGGAEGADGAAAGEEDAIEQGVGAAVTDVEAAPPLDDLTAQVAHLCRKNAHVVTALGLTS</sequence>
<dbReference type="Proteomes" id="UP000026961">
    <property type="component" value="Chromosome 6"/>
</dbReference>
<feature type="region of interest" description="Disordered" evidence="1">
    <location>
        <begin position="20"/>
        <end position="50"/>
    </location>
</feature>
<reference evidence="2" key="2">
    <citation type="submission" date="2018-05" db="EMBL/GenBank/DDBJ databases">
        <title>OgluRS3 (Oryza glumaepatula Reference Sequence Version 3).</title>
        <authorList>
            <person name="Zhang J."/>
            <person name="Kudrna D."/>
            <person name="Lee S."/>
            <person name="Talag J."/>
            <person name="Welchert J."/>
            <person name="Wing R.A."/>
        </authorList>
    </citation>
    <scope>NUCLEOTIDE SEQUENCE [LARGE SCALE GENOMIC DNA]</scope>
</reference>
<reference evidence="2" key="1">
    <citation type="submission" date="2015-04" db="UniProtKB">
        <authorList>
            <consortium name="EnsemblPlants"/>
        </authorList>
    </citation>
    <scope>IDENTIFICATION</scope>
</reference>